<protein>
    <submittedName>
        <fullName evidence="9">Aldehyde dehydrogenase family 3 member A2</fullName>
    </submittedName>
</protein>
<dbReference type="InterPro" id="IPR029510">
    <property type="entry name" value="Ald_DH_CS_GLU"/>
</dbReference>
<dbReference type="PROSITE" id="PS50011">
    <property type="entry name" value="PROTEIN_KINASE_DOM"/>
    <property type="match status" value="1"/>
</dbReference>
<dbReference type="SMART" id="SM00612">
    <property type="entry name" value="Kelch"/>
    <property type="match status" value="3"/>
</dbReference>
<dbReference type="SUPFAM" id="SSF56112">
    <property type="entry name" value="Protein kinase-like (PK-like)"/>
    <property type="match status" value="1"/>
</dbReference>
<dbReference type="GO" id="GO:0004029">
    <property type="term" value="F:aldehyde dehydrogenase (NAD+) activity"/>
    <property type="evidence" value="ECO:0007669"/>
    <property type="project" value="TreeGrafter"/>
</dbReference>
<evidence type="ECO:0000256" key="7">
    <source>
        <dbReference type="SAM" id="Phobius"/>
    </source>
</evidence>
<dbReference type="Gene3D" id="1.10.510.10">
    <property type="entry name" value="Transferase(Phosphotransferase) domain 1"/>
    <property type="match status" value="1"/>
</dbReference>
<dbReference type="InterPro" id="IPR016162">
    <property type="entry name" value="Ald_DH_N"/>
</dbReference>
<evidence type="ECO:0000313" key="9">
    <source>
        <dbReference type="EMBL" id="CAI8040250.1"/>
    </source>
</evidence>
<dbReference type="SUPFAM" id="SSF53720">
    <property type="entry name" value="ALDH-like"/>
    <property type="match status" value="1"/>
</dbReference>
<comment type="caution">
    <text evidence="9">The sequence shown here is derived from an EMBL/GenBank/DDBJ whole genome shotgun (WGS) entry which is preliminary data.</text>
</comment>
<comment type="similarity">
    <text evidence="1 5">Belongs to the aldehyde dehydrogenase family.</text>
</comment>
<dbReference type="EMBL" id="CASHTH010003095">
    <property type="protein sequence ID" value="CAI8040250.1"/>
    <property type="molecule type" value="Genomic_DNA"/>
</dbReference>
<dbReference type="InterPro" id="IPR015915">
    <property type="entry name" value="Kelch-typ_b-propeller"/>
</dbReference>
<dbReference type="GO" id="GO:0005737">
    <property type="term" value="C:cytoplasm"/>
    <property type="evidence" value="ECO:0007669"/>
    <property type="project" value="TreeGrafter"/>
</dbReference>
<evidence type="ECO:0000256" key="1">
    <source>
        <dbReference type="ARBA" id="ARBA00009986"/>
    </source>
</evidence>
<keyword evidence="10" id="KW-1185">Reference proteome</keyword>
<sequence length="1006" mass="112874">MIAGSRAKVTDFGMSKLASVDPRMTPLTQCPGNMLYMSPEALSEEPTYTKNLDIFSLGVLVVQILTREFPDPTARFEKVDMSHDPKLSCKTVQVAVPEVERRSNHLSLINDGNPLKTLALECLRDAEKSRPTAQELNVTLGEMKQSEQYKESVKLWSDEVETSAKGSGVSRARLTSLRLQVQDLKQREMKQQQKLSLQQLGYETAQRKALQDAQMDVQRLQGALKEKERQLQEVGSCLEREKILKAVVEAKDAELRKIQQKFVEVQHTEMRLRSQIEAKDRELYKCREELQAKNQENLDLRQRISTHPPSTLSFQKPGLPVEKPVPTPRNAHIALRLERKIPSPYSLKRGSMAVYKKTAFITSEGSNKVYQITLGVDRWNVLPDHNHFSFGLAVFDGGFVTSVGGWNGTAYSNKLLTLNQDRRWVESYPAMPTARIEASVVSAQNVLVVTGGYNGVQLDIVEVLTLYNKQWATAPRLPQPFYMASALVCDNQLYLAGGYVAPDVKSKSVLTCSIADLLHSPRSRYQQVWTEAGKLPYYKCTLVSQGEVLMAVGGKGDMGEAMSDVLVYEPHSESWRRVSNLAIARNQCFAFSFSGDVLYLVSRARRGFQSHRTLPVRYREQQLMNLKRLIDDNMERLLQALHKDLHKCETEAVLMEIDFITKDIVYMLDNLLEWMAPNHRPRGLANIGHKECYPVVTGGVSVSKAVLRERYDYIFYTGNSQVGKIVMEHAARNLTPVTLELGGKSPAIIADDADLKVAAQRIMWGKCLNAGQTCIAPDYVLCPPGKVDQFVEYCKQAATKRVMGLLSRSRGRVVMGGESEVSQRYIAPTVVAGVTAEDSLMEEEIFGPVLPVISVDSVDDAIAFVNKLEKPLSFYVFTANGATFKRINQLTSAGGVVHNDVIMHASVISLPFGGVGHSGMGVYHFQHSFETFSHIKPVVQTSTGLEALNQMLRVPPYTKTQLKRVKWLLAPPRKRSPWLGRLFLLCLLAVLGALLARRFEWMTRWM</sequence>
<dbReference type="Gene3D" id="3.40.605.10">
    <property type="entry name" value="Aldehyde Dehydrogenase, Chain A, domain 1"/>
    <property type="match status" value="2"/>
</dbReference>
<dbReference type="SUPFAM" id="SSF117281">
    <property type="entry name" value="Kelch motif"/>
    <property type="match status" value="1"/>
</dbReference>
<dbReference type="GO" id="GO:0005524">
    <property type="term" value="F:ATP binding"/>
    <property type="evidence" value="ECO:0007669"/>
    <property type="project" value="InterPro"/>
</dbReference>
<feature type="coiled-coil region" evidence="6">
    <location>
        <begin position="174"/>
        <end position="230"/>
    </location>
</feature>
<dbReference type="AlphaFoldDB" id="A0AA35T1W7"/>
<dbReference type="GO" id="GO:0006081">
    <property type="term" value="P:aldehyde metabolic process"/>
    <property type="evidence" value="ECO:0007669"/>
    <property type="project" value="InterPro"/>
</dbReference>
<dbReference type="Pfam" id="PF01344">
    <property type="entry name" value="Kelch_1"/>
    <property type="match status" value="1"/>
</dbReference>
<dbReference type="Proteomes" id="UP001174909">
    <property type="component" value="Unassembled WGS sequence"/>
</dbReference>
<dbReference type="Gene3D" id="3.40.309.10">
    <property type="entry name" value="Aldehyde Dehydrogenase, Chain A, domain 2"/>
    <property type="match status" value="2"/>
</dbReference>
<feature type="domain" description="Protein kinase" evidence="8">
    <location>
        <begin position="1"/>
        <end position="140"/>
    </location>
</feature>
<dbReference type="InterPro" id="IPR011009">
    <property type="entry name" value="Kinase-like_dom_sf"/>
</dbReference>
<keyword evidence="7" id="KW-0472">Membrane</keyword>
<dbReference type="PANTHER" id="PTHR43570">
    <property type="entry name" value="ALDEHYDE DEHYDROGENASE"/>
    <property type="match status" value="1"/>
</dbReference>
<evidence type="ECO:0000259" key="8">
    <source>
        <dbReference type="PROSITE" id="PS50011"/>
    </source>
</evidence>
<keyword evidence="3 5" id="KW-0560">Oxidoreductase</keyword>
<dbReference type="InterPro" id="IPR006652">
    <property type="entry name" value="Kelch_1"/>
</dbReference>
<name>A0AA35T1W7_GEOBA</name>
<dbReference type="PROSITE" id="PS00687">
    <property type="entry name" value="ALDEHYDE_DEHYDR_GLU"/>
    <property type="match status" value="1"/>
</dbReference>
<gene>
    <name evidence="9" type="ORF">GBAR_LOCUS22436</name>
</gene>
<dbReference type="InterPro" id="IPR000719">
    <property type="entry name" value="Prot_kinase_dom"/>
</dbReference>
<accession>A0AA35T1W7</accession>
<keyword evidence="7" id="KW-1133">Transmembrane helix</keyword>
<dbReference type="InterPro" id="IPR016161">
    <property type="entry name" value="Ald_DH/histidinol_DH"/>
</dbReference>
<dbReference type="InterPro" id="IPR016163">
    <property type="entry name" value="Ald_DH_C"/>
</dbReference>
<evidence type="ECO:0000256" key="4">
    <source>
        <dbReference type="PROSITE-ProRule" id="PRU10007"/>
    </source>
</evidence>
<dbReference type="PANTHER" id="PTHR43570:SF16">
    <property type="entry name" value="ALDEHYDE DEHYDROGENASE TYPE III, ISOFORM Q"/>
    <property type="match status" value="1"/>
</dbReference>
<keyword evidence="6" id="KW-0175">Coiled coil</keyword>
<dbReference type="InterPro" id="IPR015590">
    <property type="entry name" value="Aldehyde_DH_dom"/>
</dbReference>
<dbReference type="Pfam" id="PF00069">
    <property type="entry name" value="Pkinase"/>
    <property type="match status" value="1"/>
</dbReference>
<organism evidence="9 10">
    <name type="scientific">Geodia barretti</name>
    <name type="common">Barrett's horny sponge</name>
    <dbReference type="NCBI Taxonomy" id="519541"/>
    <lineage>
        <taxon>Eukaryota</taxon>
        <taxon>Metazoa</taxon>
        <taxon>Porifera</taxon>
        <taxon>Demospongiae</taxon>
        <taxon>Heteroscleromorpha</taxon>
        <taxon>Tetractinellida</taxon>
        <taxon>Astrophorina</taxon>
        <taxon>Geodiidae</taxon>
        <taxon>Geodia</taxon>
    </lineage>
</organism>
<dbReference type="Pfam" id="PF00171">
    <property type="entry name" value="Aldedh"/>
    <property type="match status" value="2"/>
</dbReference>
<proteinExistence type="inferred from homology"/>
<reference evidence="9" key="1">
    <citation type="submission" date="2023-03" db="EMBL/GenBank/DDBJ databases">
        <authorList>
            <person name="Steffen K."/>
            <person name="Cardenas P."/>
        </authorList>
    </citation>
    <scope>NUCLEOTIDE SEQUENCE</scope>
</reference>
<feature type="transmembrane region" description="Helical" evidence="7">
    <location>
        <begin position="978"/>
        <end position="996"/>
    </location>
</feature>
<feature type="active site" evidence="4">
    <location>
        <position position="740"/>
    </location>
</feature>
<evidence type="ECO:0000313" key="10">
    <source>
        <dbReference type="Proteomes" id="UP001174909"/>
    </source>
</evidence>
<evidence type="ECO:0000256" key="5">
    <source>
        <dbReference type="RuleBase" id="RU003345"/>
    </source>
</evidence>
<keyword evidence="7" id="KW-0812">Transmembrane</keyword>
<dbReference type="InterPro" id="IPR012394">
    <property type="entry name" value="Aldehyde_DH_NAD(P)"/>
</dbReference>
<evidence type="ECO:0000256" key="6">
    <source>
        <dbReference type="SAM" id="Coils"/>
    </source>
</evidence>
<dbReference type="GO" id="GO:0004672">
    <property type="term" value="F:protein kinase activity"/>
    <property type="evidence" value="ECO:0007669"/>
    <property type="project" value="InterPro"/>
</dbReference>
<evidence type="ECO:0000256" key="2">
    <source>
        <dbReference type="ARBA" id="ARBA00022441"/>
    </source>
</evidence>
<evidence type="ECO:0000256" key="3">
    <source>
        <dbReference type="ARBA" id="ARBA00023002"/>
    </source>
</evidence>
<dbReference type="Gene3D" id="2.120.10.80">
    <property type="entry name" value="Kelch-type beta propeller"/>
    <property type="match status" value="2"/>
</dbReference>
<keyword evidence="2" id="KW-0880">Kelch repeat</keyword>